<evidence type="ECO:0000256" key="2">
    <source>
        <dbReference type="SAM" id="Phobius"/>
    </source>
</evidence>
<name>A0AAD7TRM7_9APHY</name>
<keyword evidence="2" id="KW-1133">Transmembrane helix</keyword>
<feature type="transmembrane region" description="Helical" evidence="2">
    <location>
        <begin position="68"/>
        <end position="87"/>
    </location>
</feature>
<dbReference type="Proteomes" id="UP001215151">
    <property type="component" value="Unassembled WGS sequence"/>
</dbReference>
<dbReference type="AlphaFoldDB" id="A0AAD7TRM7"/>
<gene>
    <name evidence="3" type="ORF">ONZ51_g6713</name>
</gene>
<proteinExistence type="predicted"/>
<sequence length="214" mass="22908">MAVSAGSSTATASLVDWFKPLRSEAIARLRMNAVGLVGLTIFTNLLPVPSPWKAVDVVWRQRPTSAPYYYLCLAELAMFAMFLFNILQASYALKYPRAPLPPPPSPAKPPKSTPLSPPSRQWRLSGLTPNRQQAFSSYAPSPVSTPSRTINYTIPASIASPPDASFASSVSSLPGSPASPLAAYRGRHSASVGRAFDGSLLSRLAKEDSDDEDA</sequence>
<evidence type="ECO:0000313" key="3">
    <source>
        <dbReference type="EMBL" id="KAJ8475184.1"/>
    </source>
</evidence>
<feature type="region of interest" description="Disordered" evidence="1">
    <location>
        <begin position="162"/>
        <end position="188"/>
    </location>
</feature>
<protein>
    <submittedName>
        <fullName evidence="3">Uncharacterized protein</fullName>
    </submittedName>
</protein>
<organism evidence="3 4">
    <name type="scientific">Trametes cubensis</name>
    <dbReference type="NCBI Taxonomy" id="1111947"/>
    <lineage>
        <taxon>Eukaryota</taxon>
        <taxon>Fungi</taxon>
        <taxon>Dikarya</taxon>
        <taxon>Basidiomycota</taxon>
        <taxon>Agaricomycotina</taxon>
        <taxon>Agaricomycetes</taxon>
        <taxon>Polyporales</taxon>
        <taxon>Polyporaceae</taxon>
        <taxon>Trametes</taxon>
    </lineage>
</organism>
<comment type="caution">
    <text evidence="3">The sequence shown here is derived from an EMBL/GenBank/DDBJ whole genome shotgun (WGS) entry which is preliminary data.</text>
</comment>
<reference evidence="3" key="1">
    <citation type="submission" date="2022-11" db="EMBL/GenBank/DDBJ databases">
        <title>Genome Sequence of Cubamyces cubensis.</title>
        <authorList>
            <person name="Buettner E."/>
        </authorList>
    </citation>
    <scope>NUCLEOTIDE SEQUENCE</scope>
    <source>
        <strain evidence="3">MPL-01</strain>
    </source>
</reference>
<feature type="compositionally biased region" description="Low complexity" evidence="1">
    <location>
        <begin position="162"/>
        <end position="183"/>
    </location>
</feature>
<keyword evidence="2" id="KW-0812">Transmembrane</keyword>
<evidence type="ECO:0000313" key="4">
    <source>
        <dbReference type="Proteomes" id="UP001215151"/>
    </source>
</evidence>
<accession>A0AAD7TRM7</accession>
<feature type="transmembrane region" description="Helical" evidence="2">
    <location>
        <begin position="29"/>
        <end position="48"/>
    </location>
</feature>
<dbReference type="EMBL" id="JAPEVG010000166">
    <property type="protein sequence ID" value="KAJ8475184.1"/>
    <property type="molecule type" value="Genomic_DNA"/>
</dbReference>
<keyword evidence="4" id="KW-1185">Reference proteome</keyword>
<evidence type="ECO:0000256" key="1">
    <source>
        <dbReference type="SAM" id="MobiDB-lite"/>
    </source>
</evidence>
<keyword evidence="2" id="KW-0472">Membrane</keyword>